<dbReference type="OrthoDB" id="1633927at2"/>
<dbReference type="Gene3D" id="1.20.1260.120">
    <property type="entry name" value="Protein of unknown function DUF2935"/>
    <property type="match status" value="1"/>
</dbReference>
<sequence>MNASLFEYTKSGEYDRRGEWAISTFVTQSLEEIRFWSRIMKEHAFFLSLGFTADQTELIKEAKQFIVIFERIEEQVSQYNEKTDPEVIRKFNIQVYQAVASIWAYKRKVLGLILSCKIISNNIPLLVDHTSREAYYFANRLKELNEGILQPIPEAIIKENVFFLKIMADHSKFIGHLLDPSERKLVDQAREFSNDFDQLLFQAQDLDHMRPHSETKPMLEQFLDQNRVSVVSLRDFKKTARELIEACKIKSNIPALLADHVYREADHFLHIIDAFDAHLTSQKA</sequence>
<dbReference type="AlphaFoldDB" id="A0A177KNQ1"/>
<evidence type="ECO:0000313" key="1">
    <source>
        <dbReference type="EMBL" id="OAH54774.1"/>
    </source>
</evidence>
<dbReference type="InterPro" id="IPR021328">
    <property type="entry name" value="CotB-like"/>
</dbReference>
<protein>
    <recommendedName>
        <fullName evidence="3">DUF2935 domain-containing protein</fullName>
    </recommendedName>
</protein>
<dbReference type="Proteomes" id="UP000077271">
    <property type="component" value="Unassembled WGS sequence"/>
</dbReference>
<accession>A0A177KNQ1</accession>
<evidence type="ECO:0000313" key="2">
    <source>
        <dbReference type="Proteomes" id="UP000077271"/>
    </source>
</evidence>
<gene>
    <name evidence="1" type="ORF">AWH48_09330</name>
</gene>
<evidence type="ECO:0008006" key="3">
    <source>
        <dbReference type="Google" id="ProtNLM"/>
    </source>
</evidence>
<dbReference type="SUPFAM" id="SSF158430">
    <property type="entry name" value="Bacillus cereus metalloprotein-like"/>
    <property type="match status" value="2"/>
</dbReference>
<proteinExistence type="predicted"/>
<comment type="caution">
    <text evidence="1">The sequence shown here is derived from an EMBL/GenBank/DDBJ whole genome shotgun (WGS) entry which is preliminary data.</text>
</comment>
<dbReference type="EMBL" id="LQWZ01000033">
    <property type="protein sequence ID" value="OAH54774.1"/>
    <property type="molecule type" value="Genomic_DNA"/>
</dbReference>
<reference evidence="1 2" key="1">
    <citation type="submission" date="2016-01" db="EMBL/GenBank/DDBJ databases">
        <title>Investigation of taxonomic status of Bacillus aminovorans.</title>
        <authorList>
            <person name="Verma A."/>
            <person name="Pal Y."/>
            <person name="Krishnamurthi S."/>
        </authorList>
    </citation>
    <scope>NUCLEOTIDE SEQUENCE [LARGE SCALE GENOMIC DNA]</scope>
    <source>
        <strain evidence="1 2">DSM 4337</strain>
    </source>
</reference>
<dbReference type="Pfam" id="PF11155">
    <property type="entry name" value="DUF2935"/>
    <property type="match status" value="2"/>
</dbReference>
<organism evidence="1 2">
    <name type="scientific">Domibacillus aminovorans</name>
    <dbReference type="NCBI Taxonomy" id="29332"/>
    <lineage>
        <taxon>Bacteria</taxon>
        <taxon>Bacillati</taxon>
        <taxon>Bacillota</taxon>
        <taxon>Bacilli</taxon>
        <taxon>Bacillales</taxon>
        <taxon>Bacillaceae</taxon>
        <taxon>Domibacillus</taxon>
    </lineage>
</organism>
<name>A0A177KNQ1_9BACI</name>